<dbReference type="Pfam" id="PF00005">
    <property type="entry name" value="ABC_tran"/>
    <property type="match status" value="1"/>
</dbReference>
<dbReference type="FunFam" id="3.40.50.300:FF:000589">
    <property type="entry name" value="ABC transporter, ATP-binding subunit"/>
    <property type="match status" value="1"/>
</dbReference>
<sequence length="288" mass="31372">MNGTAVSVRGLTKRYGDVRAVDGIDLEIGTGEVFAILGPNGAGKSTTVEILEGYRERDAGEVSVLGTDPRHPTRLWRSRVGIVLQTANDTAELTVRETVRHFAAMYPSSRDPDEVIAKVGLTEKARTRLRQLSGGQRRRVDVALGVIGDPELLFLDEPTTGFDPEARRRFWELIRGLSDDGTTIVLTTHYLDEAEALADRVAVIAKGRIVAEGEPATLGGRASAKAAVSWLEDGGRRRIETRTPTATVLELTARFDGEVPELTVTRPSLEDVYLDLINASPDSEQRPS</sequence>
<keyword evidence="8" id="KW-0046">Antibiotic resistance</keyword>
<evidence type="ECO:0000259" key="9">
    <source>
        <dbReference type="PROSITE" id="PS50893"/>
    </source>
</evidence>
<dbReference type="Gene3D" id="3.40.50.300">
    <property type="entry name" value="P-loop containing nucleotide triphosphate hydrolases"/>
    <property type="match status" value="1"/>
</dbReference>
<comment type="subcellular location">
    <subcellularLocation>
        <location evidence="1">Cell membrane</location>
        <topology evidence="1">Peripheral membrane protein</topology>
    </subcellularLocation>
</comment>
<evidence type="ECO:0000256" key="5">
    <source>
        <dbReference type="ARBA" id="ARBA00022840"/>
    </source>
</evidence>
<dbReference type="InterPro" id="IPR050763">
    <property type="entry name" value="ABC_transporter_ATP-binding"/>
</dbReference>
<accession>A0A367FKV6</accession>
<keyword evidence="11" id="KW-1185">Reference proteome</keyword>
<keyword evidence="4" id="KW-0547">Nucleotide-binding</keyword>
<organism evidence="10 11">
    <name type="scientific">Sphaerisporangium album</name>
    <dbReference type="NCBI Taxonomy" id="509200"/>
    <lineage>
        <taxon>Bacteria</taxon>
        <taxon>Bacillati</taxon>
        <taxon>Actinomycetota</taxon>
        <taxon>Actinomycetes</taxon>
        <taxon>Streptosporangiales</taxon>
        <taxon>Streptosporangiaceae</taxon>
        <taxon>Sphaerisporangium</taxon>
    </lineage>
</organism>
<keyword evidence="2" id="KW-0813">Transport</keyword>
<evidence type="ECO:0000313" key="10">
    <source>
        <dbReference type="EMBL" id="RCG30881.1"/>
    </source>
</evidence>
<feature type="domain" description="ABC transporter" evidence="9">
    <location>
        <begin position="6"/>
        <end position="231"/>
    </location>
</feature>
<protein>
    <submittedName>
        <fullName evidence="10">ABC transporter ATP-binding protein</fullName>
    </submittedName>
</protein>
<dbReference type="InterPro" id="IPR003439">
    <property type="entry name" value="ABC_transporter-like_ATP-bd"/>
</dbReference>
<dbReference type="GO" id="GO:0046677">
    <property type="term" value="P:response to antibiotic"/>
    <property type="evidence" value="ECO:0007669"/>
    <property type="project" value="UniProtKB-KW"/>
</dbReference>
<gene>
    <name evidence="10" type="ORF">DQ384_12995</name>
</gene>
<dbReference type="SMART" id="SM00382">
    <property type="entry name" value="AAA"/>
    <property type="match status" value="1"/>
</dbReference>
<keyword evidence="6" id="KW-1278">Translocase</keyword>
<comment type="caution">
    <text evidence="10">The sequence shown here is derived from an EMBL/GenBank/DDBJ whole genome shotgun (WGS) entry which is preliminary data.</text>
</comment>
<dbReference type="InterPro" id="IPR027417">
    <property type="entry name" value="P-loop_NTPase"/>
</dbReference>
<evidence type="ECO:0000256" key="4">
    <source>
        <dbReference type="ARBA" id="ARBA00022741"/>
    </source>
</evidence>
<keyword evidence="3" id="KW-1003">Cell membrane</keyword>
<dbReference type="InterPro" id="IPR003593">
    <property type="entry name" value="AAA+_ATPase"/>
</dbReference>
<evidence type="ECO:0000256" key="6">
    <source>
        <dbReference type="ARBA" id="ARBA00022967"/>
    </source>
</evidence>
<dbReference type="EMBL" id="QOIL01000006">
    <property type="protein sequence ID" value="RCG30881.1"/>
    <property type="molecule type" value="Genomic_DNA"/>
</dbReference>
<evidence type="ECO:0000256" key="8">
    <source>
        <dbReference type="ARBA" id="ARBA00023251"/>
    </source>
</evidence>
<evidence type="ECO:0000256" key="3">
    <source>
        <dbReference type="ARBA" id="ARBA00022475"/>
    </source>
</evidence>
<dbReference type="OrthoDB" id="9788837at2"/>
<dbReference type="GO" id="GO:0005524">
    <property type="term" value="F:ATP binding"/>
    <property type="evidence" value="ECO:0007669"/>
    <property type="project" value="UniProtKB-KW"/>
</dbReference>
<dbReference type="CDD" id="cd03230">
    <property type="entry name" value="ABC_DR_subfamily_A"/>
    <property type="match status" value="1"/>
</dbReference>
<dbReference type="GO" id="GO:0005886">
    <property type="term" value="C:plasma membrane"/>
    <property type="evidence" value="ECO:0007669"/>
    <property type="project" value="UniProtKB-SubCell"/>
</dbReference>
<name>A0A367FKV6_9ACTN</name>
<dbReference type="PROSITE" id="PS00211">
    <property type="entry name" value="ABC_TRANSPORTER_1"/>
    <property type="match status" value="1"/>
</dbReference>
<dbReference type="SUPFAM" id="SSF52540">
    <property type="entry name" value="P-loop containing nucleoside triphosphate hydrolases"/>
    <property type="match status" value="1"/>
</dbReference>
<dbReference type="GO" id="GO:0016887">
    <property type="term" value="F:ATP hydrolysis activity"/>
    <property type="evidence" value="ECO:0007669"/>
    <property type="project" value="InterPro"/>
</dbReference>
<proteinExistence type="predicted"/>
<dbReference type="PROSITE" id="PS50893">
    <property type="entry name" value="ABC_TRANSPORTER_2"/>
    <property type="match status" value="1"/>
</dbReference>
<evidence type="ECO:0000313" key="11">
    <source>
        <dbReference type="Proteomes" id="UP000253094"/>
    </source>
</evidence>
<dbReference type="PANTHER" id="PTHR42711">
    <property type="entry name" value="ABC TRANSPORTER ATP-BINDING PROTEIN"/>
    <property type="match status" value="1"/>
</dbReference>
<reference evidence="10 11" key="1">
    <citation type="submission" date="2018-06" db="EMBL/GenBank/DDBJ databases">
        <title>Sphaerisporangium craniellae sp. nov., isolated from a marine sponge in the South China Sea.</title>
        <authorList>
            <person name="Li L."/>
        </authorList>
    </citation>
    <scope>NUCLEOTIDE SEQUENCE [LARGE SCALE GENOMIC DNA]</scope>
    <source>
        <strain evidence="10 11">CCTCC AA 208026</strain>
    </source>
</reference>
<evidence type="ECO:0000256" key="2">
    <source>
        <dbReference type="ARBA" id="ARBA00022448"/>
    </source>
</evidence>
<evidence type="ECO:0000256" key="1">
    <source>
        <dbReference type="ARBA" id="ARBA00004202"/>
    </source>
</evidence>
<evidence type="ECO:0000256" key="7">
    <source>
        <dbReference type="ARBA" id="ARBA00023136"/>
    </source>
</evidence>
<keyword evidence="7" id="KW-0472">Membrane</keyword>
<keyword evidence="5 10" id="KW-0067">ATP-binding</keyword>
<dbReference type="AlphaFoldDB" id="A0A367FKV6"/>
<dbReference type="PANTHER" id="PTHR42711:SF17">
    <property type="entry name" value="ABC TRANSPORTER ATP-BINDING PROTEIN"/>
    <property type="match status" value="1"/>
</dbReference>
<dbReference type="RefSeq" id="WP_114029012.1">
    <property type="nucleotide sequence ID" value="NZ_QOIL01000006.1"/>
</dbReference>
<dbReference type="InterPro" id="IPR017871">
    <property type="entry name" value="ABC_transporter-like_CS"/>
</dbReference>
<dbReference type="Proteomes" id="UP000253094">
    <property type="component" value="Unassembled WGS sequence"/>
</dbReference>